<accession>A0A7I9ZTC7</accession>
<protein>
    <recommendedName>
        <fullName evidence="2">YCII-related domain-containing protein</fullName>
    </recommendedName>
</protein>
<dbReference type="PANTHER" id="PTHR35174:SF3">
    <property type="entry name" value="BLL7171 PROTEIN"/>
    <property type="match status" value="1"/>
</dbReference>
<evidence type="ECO:0000256" key="1">
    <source>
        <dbReference type="ARBA" id="ARBA00007689"/>
    </source>
</evidence>
<dbReference type="Gene3D" id="3.30.70.1060">
    <property type="entry name" value="Dimeric alpha+beta barrel"/>
    <property type="match status" value="2"/>
</dbReference>
<evidence type="ECO:0000313" key="4">
    <source>
        <dbReference type="Proteomes" id="UP000465304"/>
    </source>
</evidence>
<comment type="caution">
    <text evidence="3">The sequence shown here is derived from an EMBL/GenBank/DDBJ whole genome shotgun (WGS) entry which is preliminary data.</text>
</comment>
<dbReference type="InterPro" id="IPR005545">
    <property type="entry name" value="YCII"/>
</dbReference>
<organism evidence="3 4">
    <name type="scientific">Mycolicibacterium hippocampi</name>
    <dbReference type="NCBI Taxonomy" id="659824"/>
    <lineage>
        <taxon>Bacteria</taxon>
        <taxon>Bacillati</taxon>
        <taxon>Actinomycetota</taxon>
        <taxon>Actinomycetes</taxon>
        <taxon>Mycobacteriales</taxon>
        <taxon>Mycobacteriaceae</taxon>
        <taxon>Mycolicibacterium</taxon>
    </lineage>
</organism>
<feature type="domain" description="YCII-related" evidence="2">
    <location>
        <begin position="173"/>
        <end position="237"/>
    </location>
</feature>
<dbReference type="Proteomes" id="UP000465304">
    <property type="component" value="Unassembled WGS sequence"/>
</dbReference>
<dbReference type="SUPFAM" id="SSF54909">
    <property type="entry name" value="Dimeric alpha+beta barrel"/>
    <property type="match status" value="2"/>
</dbReference>
<dbReference type="PANTHER" id="PTHR35174">
    <property type="entry name" value="BLL7171 PROTEIN-RELATED"/>
    <property type="match status" value="1"/>
</dbReference>
<dbReference type="Pfam" id="PF03795">
    <property type="entry name" value="YCII"/>
    <property type="match status" value="2"/>
</dbReference>
<evidence type="ECO:0000313" key="3">
    <source>
        <dbReference type="EMBL" id="GFH03938.1"/>
    </source>
</evidence>
<dbReference type="AlphaFoldDB" id="A0A7I9ZTC7"/>
<dbReference type="RefSeq" id="WP_163892060.1">
    <property type="nucleotide sequence ID" value="NZ_BLLB01000002.1"/>
</dbReference>
<gene>
    <name evidence="3" type="ORF">MHIP_44210</name>
</gene>
<dbReference type="EMBL" id="BLLB01000002">
    <property type="protein sequence ID" value="GFH03938.1"/>
    <property type="molecule type" value="Genomic_DNA"/>
</dbReference>
<sequence length="239" mass="25324">MHYLALLYWHEDPRTADPDTPEFAEDVARYAEFDKAAGAAVVGGGALYPASEALSLRHDGDKVIVTDGPFVEQAEVIGGVMVLDRDNLDDALEVAAQIPAAADAGGAVELWPMAEFRQDDGPQPDWWLALLFEPRDTAPGPGSAAWEEGVREHSRFGEVFSSVLRGGGALYPAVAATTVRVRDGQMLVTDGPFVESTEVASGLYFLAAADRDSAAAVAAQIPVAGKGGIELRRIVDMGE</sequence>
<feature type="domain" description="YCII-related" evidence="2">
    <location>
        <begin position="6"/>
        <end position="115"/>
    </location>
</feature>
<evidence type="ECO:0000259" key="2">
    <source>
        <dbReference type="Pfam" id="PF03795"/>
    </source>
</evidence>
<name>A0A7I9ZTC7_9MYCO</name>
<comment type="similarity">
    <text evidence="1">Belongs to the YciI family.</text>
</comment>
<reference evidence="3 4" key="1">
    <citation type="journal article" date="2019" name="Emerg. Microbes Infect.">
        <title>Comprehensive subspecies identification of 175 nontuberculous mycobacteria species based on 7547 genomic profiles.</title>
        <authorList>
            <person name="Matsumoto Y."/>
            <person name="Kinjo T."/>
            <person name="Motooka D."/>
            <person name="Nabeya D."/>
            <person name="Jung N."/>
            <person name="Uechi K."/>
            <person name="Horii T."/>
            <person name="Iida T."/>
            <person name="Fujita J."/>
            <person name="Nakamura S."/>
        </authorList>
    </citation>
    <scope>NUCLEOTIDE SEQUENCE [LARGE SCALE GENOMIC DNA]</scope>
    <source>
        <strain evidence="3 4">JCM 30996</strain>
    </source>
</reference>
<keyword evidence="4" id="KW-1185">Reference proteome</keyword>
<dbReference type="InterPro" id="IPR011008">
    <property type="entry name" value="Dimeric_a/b-barrel"/>
</dbReference>
<proteinExistence type="inferred from homology"/>